<dbReference type="InterPro" id="IPR029062">
    <property type="entry name" value="Class_I_gatase-like"/>
</dbReference>
<reference evidence="2 3" key="1">
    <citation type="submission" date="2016-10" db="EMBL/GenBank/DDBJ databases">
        <authorList>
            <person name="de Groot N.N."/>
        </authorList>
    </citation>
    <scope>NUCLEOTIDE SEQUENCE [LARGE SCALE GENOMIC DNA]</scope>
    <source>
        <strain evidence="3">KMM 9023,NRIC 0796,JCM 17311,KCTC 23692</strain>
    </source>
</reference>
<accession>A0A1I6DGS4</accession>
<keyword evidence="3" id="KW-1185">Reference proteome</keyword>
<dbReference type="PANTHER" id="PTHR42695:SF5">
    <property type="entry name" value="GLUTAMINE AMIDOTRANSFERASE YLR126C-RELATED"/>
    <property type="match status" value="1"/>
</dbReference>
<dbReference type="EMBL" id="FOYI01000003">
    <property type="protein sequence ID" value="SFR04588.1"/>
    <property type="molecule type" value="Genomic_DNA"/>
</dbReference>
<organism evidence="2 3">
    <name type="scientific">Poseidonocella sedimentorum</name>
    <dbReference type="NCBI Taxonomy" id="871652"/>
    <lineage>
        <taxon>Bacteria</taxon>
        <taxon>Pseudomonadati</taxon>
        <taxon>Pseudomonadota</taxon>
        <taxon>Alphaproteobacteria</taxon>
        <taxon>Rhodobacterales</taxon>
        <taxon>Roseobacteraceae</taxon>
        <taxon>Poseidonocella</taxon>
    </lineage>
</organism>
<feature type="domain" description="Glutamine amidotransferase" evidence="1">
    <location>
        <begin position="17"/>
        <end position="199"/>
    </location>
</feature>
<dbReference type="Proteomes" id="UP000199302">
    <property type="component" value="Unassembled WGS sequence"/>
</dbReference>
<evidence type="ECO:0000313" key="3">
    <source>
        <dbReference type="Proteomes" id="UP000199302"/>
    </source>
</evidence>
<name>A0A1I6DGS4_9RHOB</name>
<dbReference type="PROSITE" id="PS51273">
    <property type="entry name" value="GATASE_TYPE_1"/>
    <property type="match status" value="1"/>
</dbReference>
<evidence type="ECO:0000259" key="1">
    <source>
        <dbReference type="Pfam" id="PF00117"/>
    </source>
</evidence>
<gene>
    <name evidence="2" type="ORF">SAMN04515673_103203</name>
</gene>
<dbReference type="Gene3D" id="3.40.50.880">
    <property type="match status" value="1"/>
</dbReference>
<dbReference type="InterPro" id="IPR044992">
    <property type="entry name" value="ChyE-like"/>
</dbReference>
<dbReference type="SUPFAM" id="SSF52317">
    <property type="entry name" value="Class I glutamine amidotransferase-like"/>
    <property type="match status" value="1"/>
</dbReference>
<dbReference type="NCBIfam" id="NF005743">
    <property type="entry name" value="PRK07567.1"/>
    <property type="match status" value="1"/>
</dbReference>
<dbReference type="RefSeq" id="WP_092078089.1">
    <property type="nucleotide sequence ID" value="NZ_FOYI01000003.1"/>
</dbReference>
<evidence type="ECO:0000313" key="2">
    <source>
        <dbReference type="EMBL" id="SFR04588.1"/>
    </source>
</evidence>
<protein>
    <submittedName>
        <fullName evidence="2">GMP synthase (Glutamine-hydrolysing)</fullName>
    </submittedName>
</protein>
<proteinExistence type="predicted"/>
<dbReference type="Pfam" id="PF00117">
    <property type="entry name" value="GATase"/>
    <property type="match status" value="1"/>
</dbReference>
<dbReference type="OrthoDB" id="9794816at2"/>
<dbReference type="InterPro" id="IPR017926">
    <property type="entry name" value="GATASE"/>
</dbReference>
<dbReference type="CDD" id="cd01741">
    <property type="entry name" value="GATase1_1"/>
    <property type="match status" value="1"/>
</dbReference>
<sequence>MKPFLILQLRPERAVSDNEYEAILAKGGLEAQETIRVCLDHETLPDGLSLSDVAGVIVGGGPGCVSDPPESKDPVEARIEATILGLMPEITAHDIPFMGCCYGIGILGHHLGAPVGQDKYGEPVGPVLCEQTPDAEEDPLLKGLPQRFHALVGHKEAVEALPEGCVSLLSSAPCPFQMIRYGANVYATQFHPEADAEVFDFRIKAYGHKGYFAPHEVESILDACRMADVSVSGEVLRRFVARYRTGSDPAGDSAADQAQFRAEG</sequence>
<dbReference type="GO" id="GO:0005829">
    <property type="term" value="C:cytosol"/>
    <property type="evidence" value="ECO:0007669"/>
    <property type="project" value="TreeGrafter"/>
</dbReference>
<dbReference type="PANTHER" id="PTHR42695">
    <property type="entry name" value="GLUTAMINE AMIDOTRANSFERASE YLR126C-RELATED"/>
    <property type="match status" value="1"/>
</dbReference>
<dbReference type="AlphaFoldDB" id="A0A1I6DGS4"/>
<dbReference type="STRING" id="871652.SAMN04515673_103203"/>